<feature type="domain" description="C2H2-type" evidence="2">
    <location>
        <begin position="51"/>
        <end position="78"/>
    </location>
</feature>
<evidence type="ECO:0000313" key="3">
    <source>
        <dbReference type="EMBL" id="JAG24078.1"/>
    </source>
</evidence>
<reference evidence="3" key="1">
    <citation type="journal article" date="2014" name="PLoS ONE">
        <title>Transcriptome-Based Identification of ABC Transporters in the Western Tarnished Plant Bug Lygus hesperus.</title>
        <authorList>
            <person name="Hull J.J."/>
            <person name="Chaney K."/>
            <person name="Geib S.M."/>
            <person name="Fabrick J.A."/>
            <person name="Brent C.S."/>
            <person name="Walsh D."/>
            <person name="Lavine L.C."/>
        </authorList>
    </citation>
    <scope>NUCLEOTIDE SEQUENCE</scope>
</reference>
<name>A0A0A9XYY9_LYGHE</name>
<organism evidence="3">
    <name type="scientific">Lygus hesperus</name>
    <name type="common">Western plant bug</name>
    <dbReference type="NCBI Taxonomy" id="30085"/>
    <lineage>
        <taxon>Eukaryota</taxon>
        <taxon>Metazoa</taxon>
        <taxon>Ecdysozoa</taxon>
        <taxon>Arthropoda</taxon>
        <taxon>Hexapoda</taxon>
        <taxon>Insecta</taxon>
        <taxon>Pterygota</taxon>
        <taxon>Neoptera</taxon>
        <taxon>Paraneoptera</taxon>
        <taxon>Hemiptera</taxon>
        <taxon>Heteroptera</taxon>
        <taxon>Panheteroptera</taxon>
        <taxon>Cimicomorpha</taxon>
        <taxon>Miridae</taxon>
        <taxon>Mirini</taxon>
        <taxon>Lygus</taxon>
    </lineage>
</organism>
<dbReference type="SMART" id="SM00355">
    <property type="entry name" value="ZnF_C2H2"/>
    <property type="match status" value="2"/>
</dbReference>
<dbReference type="EMBL" id="GBHO01019526">
    <property type="protein sequence ID" value="JAG24078.1"/>
    <property type="molecule type" value="Transcribed_RNA"/>
</dbReference>
<dbReference type="InterPro" id="IPR013087">
    <property type="entry name" value="Znf_C2H2_type"/>
</dbReference>
<dbReference type="Pfam" id="PF00096">
    <property type="entry name" value="zf-C2H2"/>
    <property type="match status" value="1"/>
</dbReference>
<evidence type="ECO:0000256" key="1">
    <source>
        <dbReference type="PROSITE-ProRule" id="PRU00042"/>
    </source>
</evidence>
<sequence>HTPSYISRILTYSRVTEVFFLSEGISNLERSRGRSPKRIRLPFKPAAINKFQCEMCPRSYKFKRSLRRHQKYECQKPPSFQCPYCPFKARHKGGVKSHVISRHLRTMQLKDSYNDDKIILKSPLMSDYSDRDDEGHSN</sequence>
<evidence type="ECO:0000259" key="2">
    <source>
        <dbReference type="PROSITE" id="PS50157"/>
    </source>
</evidence>
<dbReference type="AlphaFoldDB" id="A0A0A9XYY9"/>
<reference evidence="3" key="2">
    <citation type="submission" date="2014-07" db="EMBL/GenBank/DDBJ databases">
        <authorList>
            <person name="Hull J."/>
        </authorList>
    </citation>
    <scope>NUCLEOTIDE SEQUENCE</scope>
</reference>
<dbReference type="PROSITE" id="PS50157">
    <property type="entry name" value="ZINC_FINGER_C2H2_2"/>
    <property type="match status" value="1"/>
</dbReference>
<proteinExistence type="predicted"/>
<gene>
    <name evidence="3" type="primary">lola_27</name>
    <name evidence="3" type="ORF">CM83_16917</name>
</gene>
<dbReference type="Gene3D" id="3.30.160.60">
    <property type="entry name" value="Classic Zinc Finger"/>
    <property type="match status" value="1"/>
</dbReference>
<keyword evidence="1" id="KW-0862">Zinc</keyword>
<dbReference type="SUPFAM" id="SSF57667">
    <property type="entry name" value="beta-beta-alpha zinc fingers"/>
    <property type="match status" value="1"/>
</dbReference>
<dbReference type="InterPro" id="IPR036236">
    <property type="entry name" value="Znf_C2H2_sf"/>
</dbReference>
<keyword evidence="1" id="KW-0479">Metal-binding</keyword>
<protein>
    <submittedName>
        <fullName evidence="3">Longitudinals lacking protein, isoforms A/B/D/L</fullName>
    </submittedName>
</protein>
<dbReference type="GO" id="GO:0008270">
    <property type="term" value="F:zinc ion binding"/>
    <property type="evidence" value="ECO:0007669"/>
    <property type="project" value="UniProtKB-KW"/>
</dbReference>
<feature type="non-terminal residue" evidence="3">
    <location>
        <position position="1"/>
    </location>
</feature>
<keyword evidence="1" id="KW-0863">Zinc-finger</keyword>
<accession>A0A0A9XYY9</accession>